<comment type="similarity">
    <text evidence="1">Belongs to the NPR3 family.</text>
</comment>
<dbReference type="GO" id="GO:0005764">
    <property type="term" value="C:lysosome"/>
    <property type="evidence" value="ECO:0007669"/>
    <property type="project" value="UniProtKB-SubCell"/>
</dbReference>
<comment type="subcellular location">
    <subcellularLocation>
        <location evidence="1">Lysosome</location>
    </subcellularLocation>
</comment>
<dbReference type="eggNOG" id="KOG3830">
    <property type="taxonomic scope" value="Eukaryota"/>
</dbReference>
<dbReference type="AlphaFoldDB" id="A0A1I7UB40"/>
<feature type="region of interest" description="Disordered" evidence="2">
    <location>
        <begin position="47"/>
        <end position="72"/>
    </location>
</feature>
<dbReference type="InterPro" id="IPR005365">
    <property type="entry name" value="Npr3"/>
</dbReference>
<dbReference type="GO" id="GO:0010508">
    <property type="term" value="P:positive regulation of autophagy"/>
    <property type="evidence" value="ECO:0007669"/>
    <property type="project" value="TreeGrafter"/>
</dbReference>
<dbReference type="Proteomes" id="UP000095282">
    <property type="component" value="Unplaced"/>
</dbReference>
<dbReference type="GO" id="GO:1990130">
    <property type="term" value="C:GATOR1 complex"/>
    <property type="evidence" value="ECO:0007669"/>
    <property type="project" value="UniProtKB-UniRule"/>
</dbReference>
<evidence type="ECO:0000313" key="4">
    <source>
        <dbReference type="WBParaSite" id="Csp11.Scaffold629.g7546.t2"/>
    </source>
</evidence>
<reference evidence="4" key="1">
    <citation type="submission" date="2016-11" db="UniProtKB">
        <authorList>
            <consortium name="WormBaseParasite"/>
        </authorList>
    </citation>
    <scope>IDENTIFICATION</scope>
</reference>
<organism evidence="3 4">
    <name type="scientific">Caenorhabditis tropicalis</name>
    <dbReference type="NCBI Taxonomy" id="1561998"/>
    <lineage>
        <taxon>Eukaryota</taxon>
        <taxon>Metazoa</taxon>
        <taxon>Ecdysozoa</taxon>
        <taxon>Nematoda</taxon>
        <taxon>Chromadorea</taxon>
        <taxon>Rhabditida</taxon>
        <taxon>Rhabditina</taxon>
        <taxon>Rhabditomorpha</taxon>
        <taxon>Rhabditoidea</taxon>
        <taxon>Rhabditidae</taxon>
        <taxon>Peloderinae</taxon>
        <taxon>Caenorhabditis</taxon>
    </lineage>
</organism>
<dbReference type="GO" id="GO:0034198">
    <property type="term" value="P:cellular response to amino acid starvation"/>
    <property type="evidence" value="ECO:0007669"/>
    <property type="project" value="UniProtKB-UniRule"/>
</dbReference>
<comment type="function">
    <text evidence="1">As a component of the GATOR1 complex functions as an inhibitor of the amino acid-sensing branch of the TORC1 pathway.</text>
</comment>
<dbReference type="PANTHER" id="PTHR13153:SF5">
    <property type="entry name" value="GATOR COMPLEX PROTEIN NPRL3"/>
    <property type="match status" value="1"/>
</dbReference>
<accession>A0A1I7UB40</accession>
<dbReference type="GO" id="GO:1904262">
    <property type="term" value="P:negative regulation of TORC1 signaling"/>
    <property type="evidence" value="ECO:0007669"/>
    <property type="project" value="TreeGrafter"/>
</dbReference>
<keyword evidence="1" id="KW-0732">Signal</keyword>
<feature type="compositionally biased region" description="Basic residues" evidence="2">
    <location>
        <begin position="48"/>
        <end position="58"/>
    </location>
</feature>
<evidence type="ECO:0000256" key="2">
    <source>
        <dbReference type="SAM" id="MobiDB-lite"/>
    </source>
</evidence>
<dbReference type="PANTHER" id="PTHR13153">
    <property type="entry name" value="CGTHBA PROTEIN -14 GENE PROTEIN"/>
    <property type="match status" value="1"/>
</dbReference>
<dbReference type="Pfam" id="PF03666">
    <property type="entry name" value="NPR3"/>
    <property type="match status" value="1"/>
</dbReference>
<feature type="compositionally biased region" description="Low complexity" evidence="2">
    <location>
        <begin position="59"/>
        <end position="69"/>
    </location>
</feature>
<dbReference type="WBParaSite" id="Csp11.Scaffold629.g7546.t2">
    <property type="protein sequence ID" value="Csp11.Scaffold629.g7546.t2"/>
    <property type="gene ID" value="Csp11.Scaffold629.g7546"/>
</dbReference>
<protein>
    <recommendedName>
        <fullName evidence="1">GATOR complex protein NPRL3</fullName>
    </recommendedName>
    <alternativeName>
        <fullName evidence="1">Nitrogen permease regulator 3-like protein</fullName>
    </alternativeName>
</protein>
<name>A0A1I7UB40_9PELO</name>
<dbReference type="GO" id="GO:0038202">
    <property type="term" value="P:TORC1 signaling"/>
    <property type="evidence" value="ECO:0007669"/>
    <property type="project" value="TreeGrafter"/>
</dbReference>
<evidence type="ECO:0000256" key="1">
    <source>
        <dbReference type="RuleBase" id="RU368069"/>
    </source>
</evidence>
<sequence>MTIKCFRAIPGEQQMATETTTFDKQSHLHAVMCFLAGPSIEKIVSIHPYRKPKPKAPKKQTTTSTSSNPIQNAKPTLTCVEETNYGFGKVETEFDMTLAMLANAVKTQEIGCNDGFDMKINNQRFVGYPKTWKVRGGCTNYQILIIFSLKQGCDQHTAAAYQTLSNKIAVSMVMLQNYFGFLEREDKWADIADGKDFPLQEFAKLSFLVQPLIDIYDEVRQRGNIHKYQINFVELGFCDEAHALTRLHVVPKGRQDIDEIVSKIKPYHGILLLEDVWPTPDANPVVAKLLSHCSPDRSILDMSTASGIPVFEVFMIVRHLLQWTRAILIYPLCDTNIYTSATSPQPLDNSRMAEKFADQFGSKLHLAAGLAHFNPPKTLDTFVRNNLSLHEQGVRAKLVVALLRHQMLMQLHQFFYIIKPYSNAVLPKPHQKCPEDFEKIISSSVLSRDVQGIVALICADMLDNDAYGAVKRKLTLFVKVAPMMNGNYHLEDINYIHNLDRAEIEGVFKSFSLVIATFRRPDFVAE</sequence>
<proteinExistence type="inferred from homology"/>
<dbReference type="STRING" id="1561998.A0A1I7UB40"/>
<keyword evidence="3" id="KW-1185">Reference proteome</keyword>
<evidence type="ECO:0000313" key="3">
    <source>
        <dbReference type="Proteomes" id="UP000095282"/>
    </source>
</evidence>
<keyword evidence="1" id="KW-0458">Lysosome</keyword>